<keyword evidence="4" id="KW-1185">Reference proteome</keyword>
<dbReference type="OrthoDB" id="407198at2759"/>
<dbReference type="GO" id="GO:0043137">
    <property type="term" value="P:DNA replication, removal of RNA primer"/>
    <property type="evidence" value="ECO:0007669"/>
    <property type="project" value="TreeGrafter"/>
</dbReference>
<feature type="region of interest" description="Disordered" evidence="1">
    <location>
        <begin position="100"/>
        <end position="122"/>
    </location>
</feature>
<reference evidence="3" key="2">
    <citation type="submission" date="2021-01" db="EMBL/GenBank/DDBJ databases">
        <authorList>
            <person name="Schikora-Tamarit M.A."/>
        </authorList>
    </citation>
    <scope>NUCLEOTIDE SEQUENCE</scope>
    <source>
        <strain evidence="3">CBS6341</strain>
    </source>
</reference>
<dbReference type="Gene3D" id="3.40.970.10">
    <property type="entry name" value="Ribonuclease H1, N-terminal domain"/>
    <property type="match status" value="2"/>
</dbReference>
<name>A0A9P8T5P9_9ASCO</name>
<evidence type="ECO:0000259" key="2">
    <source>
        <dbReference type="Pfam" id="PF01693"/>
    </source>
</evidence>
<dbReference type="AlphaFoldDB" id="A0A9P8T5P9"/>
<dbReference type="Pfam" id="PF01693">
    <property type="entry name" value="Cauli_VI"/>
    <property type="match status" value="2"/>
</dbReference>
<dbReference type="InterPro" id="IPR011320">
    <property type="entry name" value="RNase_H1_N"/>
</dbReference>
<comment type="caution">
    <text evidence="3">The sequence shown here is derived from an EMBL/GenBank/DDBJ whole genome shotgun (WGS) entry which is preliminary data.</text>
</comment>
<dbReference type="PANTHER" id="PTHR10642">
    <property type="entry name" value="RIBONUCLEASE H1"/>
    <property type="match status" value="1"/>
</dbReference>
<dbReference type="Proteomes" id="UP000769528">
    <property type="component" value="Unassembled WGS sequence"/>
</dbReference>
<organism evidence="3 4">
    <name type="scientific">Wickerhamomyces mucosus</name>
    <dbReference type="NCBI Taxonomy" id="1378264"/>
    <lineage>
        <taxon>Eukaryota</taxon>
        <taxon>Fungi</taxon>
        <taxon>Dikarya</taxon>
        <taxon>Ascomycota</taxon>
        <taxon>Saccharomycotina</taxon>
        <taxon>Saccharomycetes</taxon>
        <taxon>Phaffomycetales</taxon>
        <taxon>Wickerhamomycetaceae</taxon>
        <taxon>Wickerhamomyces</taxon>
    </lineage>
</organism>
<reference evidence="3" key="1">
    <citation type="journal article" date="2021" name="Open Biol.">
        <title>Shared evolutionary footprints suggest mitochondrial oxidative damage underlies multiple complex I losses in fungi.</title>
        <authorList>
            <person name="Schikora-Tamarit M.A."/>
            <person name="Marcet-Houben M."/>
            <person name="Nosek J."/>
            <person name="Gabaldon T."/>
        </authorList>
    </citation>
    <scope>NUCLEOTIDE SEQUENCE</scope>
    <source>
        <strain evidence="3">CBS6341</strain>
    </source>
</reference>
<dbReference type="InterPro" id="IPR050092">
    <property type="entry name" value="RNase_H"/>
</dbReference>
<feature type="compositionally biased region" description="Polar residues" evidence="1">
    <location>
        <begin position="24"/>
        <end position="37"/>
    </location>
</feature>
<evidence type="ECO:0000313" key="3">
    <source>
        <dbReference type="EMBL" id="KAH3667006.1"/>
    </source>
</evidence>
<proteinExistence type="predicted"/>
<dbReference type="GO" id="GO:0004523">
    <property type="term" value="F:RNA-DNA hybrid ribonuclease activity"/>
    <property type="evidence" value="ECO:0007669"/>
    <property type="project" value="TreeGrafter"/>
</dbReference>
<feature type="compositionally biased region" description="Polar residues" evidence="1">
    <location>
        <begin position="100"/>
        <end position="113"/>
    </location>
</feature>
<feature type="region of interest" description="Disordered" evidence="1">
    <location>
        <begin position="1"/>
        <end position="53"/>
    </location>
</feature>
<protein>
    <recommendedName>
        <fullName evidence="2">Ribonuclease H1 N-terminal domain-containing protein</fullName>
    </recommendedName>
</protein>
<dbReference type="InterPro" id="IPR009027">
    <property type="entry name" value="Ribosomal_bL9/RNase_H1_N"/>
</dbReference>
<dbReference type="EMBL" id="JAEUBF010001392">
    <property type="protein sequence ID" value="KAH3667006.1"/>
    <property type="molecule type" value="Genomic_DNA"/>
</dbReference>
<dbReference type="SUPFAM" id="SSF55658">
    <property type="entry name" value="L9 N-domain-like"/>
    <property type="match status" value="2"/>
</dbReference>
<accession>A0A9P8T5P9</accession>
<sequence>MGQKYYGVQSGRETGVFDSPQDAKASTTGYPNNSIKGFNSPKEASQFVKGDPNYSIESKRGNYAVAQGRSKGVYNTLGDAKAQVDGYSGAEHRTFNNEAAAQNWVNQKNNVAKGQSGYKGHH</sequence>
<gene>
    <name evidence="3" type="ORF">WICMUC_005353</name>
</gene>
<feature type="domain" description="Ribonuclease H1 N-terminal" evidence="2">
    <location>
        <begin position="4"/>
        <end position="47"/>
    </location>
</feature>
<dbReference type="InterPro" id="IPR037056">
    <property type="entry name" value="RNase_H1_N_sf"/>
</dbReference>
<evidence type="ECO:0000256" key="1">
    <source>
        <dbReference type="SAM" id="MobiDB-lite"/>
    </source>
</evidence>
<dbReference type="PANTHER" id="PTHR10642:SF26">
    <property type="entry name" value="RIBONUCLEASE H1"/>
    <property type="match status" value="1"/>
</dbReference>
<feature type="domain" description="Ribonuclease H1 N-terminal" evidence="2">
    <location>
        <begin position="63"/>
        <end position="104"/>
    </location>
</feature>
<evidence type="ECO:0000313" key="4">
    <source>
        <dbReference type="Proteomes" id="UP000769528"/>
    </source>
</evidence>